<proteinExistence type="predicted"/>
<dbReference type="GO" id="GO:0052689">
    <property type="term" value="F:carboxylic ester hydrolase activity"/>
    <property type="evidence" value="ECO:0007669"/>
    <property type="project" value="UniProtKB-ARBA"/>
</dbReference>
<dbReference type="InterPro" id="IPR050261">
    <property type="entry name" value="FrsA_esterase"/>
</dbReference>
<accession>A0A832MKS2</accession>
<name>A0A832MKS2_UNCEI</name>
<sequence length="221" mass="23499">MRPIQDVAFEFKDGAVVLEGVLRRPHGSEALVVFAHGSGSSRFSARNRRVADALNARGLATALVDLLDLEEDRHYEARFDVAVLARRLLTATRAALRQPGLADARLGLFGASTGAAAALEAAATLRERAGAVVSRGGRPDLAPGALPRVLCPTRLIVGGRDETVLALNRRALGRLRCRCDLVVVPGAGHLFEEPGALDQVAALAGDWFAEHLLGHDAPVRR</sequence>
<dbReference type="EMBL" id="DSQF01000003">
    <property type="protein sequence ID" value="HGZ42156.1"/>
    <property type="molecule type" value="Genomic_DNA"/>
</dbReference>
<evidence type="ECO:0000256" key="1">
    <source>
        <dbReference type="ARBA" id="ARBA00022801"/>
    </source>
</evidence>
<dbReference type="AlphaFoldDB" id="A0A832MKS2"/>
<protein>
    <submittedName>
        <fullName evidence="2">Alpha/beta hydrolase</fullName>
    </submittedName>
</protein>
<evidence type="ECO:0000313" key="2">
    <source>
        <dbReference type="EMBL" id="HGZ42156.1"/>
    </source>
</evidence>
<keyword evidence="1 2" id="KW-0378">Hydrolase</keyword>
<dbReference type="PANTHER" id="PTHR22946">
    <property type="entry name" value="DIENELACTONE HYDROLASE DOMAIN-CONTAINING PROTEIN-RELATED"/>
    <property type="match status" value="1"/>
</dbReference>
<dbReference type="Gene3D" id="3.40.50.1820">
    <property type="entry name" value="alpha/beta hydrolase"/>
    <property type="match status" value="1"/>
</dbReference>
<dbReference type="SUPFAM" id="SSF53474">
    <property type="entry name" value="alpha/beta-Hydrolases"/>
    <property type="match status" value="1"/>
</dbReference>
<comment type="caution">
    <text evidence="2">The sequence shown here is derived from an EMBL/GenBank/DDBJ whole genome shotgun (WGS) entry which is preliminary data.</text>
</comment>
<gene>
    <name evidence="2" type="ORF">ENR23_01795</name>
</gene>
<reference evidence="2" key="1">
    <citation type="journal article" date="2020" name="mSystems">
        <title>Genome- and Community-Level Interaction Insights into Carbon Utilization and Element Cycling Functions of Hydrothermarchaeota in Hydrothermal Sediment.</title>
        <authorList>
            <person name="Zhou Z."/>
            <person name="Liu Y."/>
            <person name="Xu W."/>
            <person name="Pan J."/>
            <person name="Luo Z.H."/>
            <person name="Li M."/>
        </authorList>
    </citation>
    <scope>NUCLEOTIDE SEQUENCE [LARGE SCALE GENOMIC DNA]</scope>
    <source>
        <strain evidence="2">SpSt-381</strain>
    </source>
</reference>
<dbReference type="InterPro" id="IPR029058">
    <property type="entry name" value="AB_hydrolase_fold"/>
</dbReference>
<dbReference type="PANTHER" id="PTHR22946:SF9">
    <property type="entry name" value="POLYKETIDE TRANSFERASE AF380"/>
    <property type="match status" value="1"/>
</dbReference>
<organism evidence="2">
    <name type="scientific">Eiseniibacteriota bacterium</name>
    <dbReference type="NCBI Taxonomy" id="2212470"/>
    <lineage>
        <taxon>Bacteria</taxon>
        <taxon>Candidatus Eiseniibacteriota</taxon>
    </lineage>
</organism>